<evidence type="ECO:0000313" key="3">
    <source>
        <dbReference type="Proteomes" id="UP000005222"/>
    </source>
</evidence>
<protein>
    <submittedName>
        <fullName evidence="2">Piso0_005254 protein</fullName>
    </submittedName>
</protein>
<gene>
    <name evidence="2" type="primary">Piso0_005254</name>
    <name evidence="2" type="ORF">GNLVRS01_PISO0N11101g</name>
</gene>
<organism evidence="2 3">
    <name type="scientific">Pichia sorbitophila (strain ATCC MYA-4447 / BCRC 22081 / CBS 7064 / NBRC 10061 / NRRL Y-12695)</name>
    <name type="common">Hybrid yeast</name>
    <dbReference type="NCBI Taxonomy" id="559304"/>
    <lineage>
        <taxon>Eukaryota</taxon>
        <taxon>Fungi</taxon>
        <taxon>Dikarya</taxon>
        <taxon>Ascomycota</taxon>
        <taxon>Saccharomycotina</taxon>
        <taxon>Pichiomycetes</taxon>
        <taxon>Debaryomycetaceae</taxon>
        <taxon>Millerozyma</taxon>
    </lineage>
</organism>
<keyword evidence="3" id="KW-1185">Reference proteome</keyword>
<evidence type="ECO:0000313" key="2">
    <source>
        <dbReference type="EMBL" id="CCE86744.1"/>
    </source>
</evidence>
<dbReference type="EMBL" id="FO082046">
    <property type="protein sequence ID" value="CCE86744.1"/>
    <property type="molecule type" value="Genomic_DNA"/>
</dbReference>
<sequence length="231" mass="24973">MRHRCVATGSSVREPPLHVPCRPRSAVLSPRPRLSCARLNCIVVCWCIVSVCARYFLVWSDGSALVGVYTLCFQPVRFWANTLASPKYCWGSRSSRSGPCIASRTSAVPSRSTPEPQDPVFSLNASTSAPLGPLNHSKALVCNIPSAANDSVVCGQIILAGTFPRLGCPSRAVYALRGIPHKSGANYWKSVTRAATRLVCHFLARPQSMSMELGMISSDKAYLGTKTEDSN</sequence>
<dbReference type="InParanoid" id="G8Y1P1"/>
<feature type="compositionally biased region" description="Polar residues" evidence="1">
    <location>
        <begin position="92"/>
        <end position="115"/>
    </location>
</feature>
<name>G8Y1P1_PICSO</name>
<dbReference type="Proteomes" id="UP000005222">
    <property type="component" value="Chromosome N"/>
</dbReference>
<proteinExistence type="predicted"/>
<dbReference type="HOGENOM" id="CLU_1200229_0_0_1"/>
<reference evidence="2 3" key="1">
    <citation type="journal article" date="2012" name="G3 (Bethesda)">
        <title>Pichia sorbitophila, an interspecies yeast hybrid reveals early steps of genome resolution following polyploidization.</title>
        <authorList>
            <person name="Leh Louis V."/>
            <person name="Despons L."/>
            <person name="Friedrich A."/>
            <person name="Martin T."/>
            <person name="Durrens P."/>
            <person name="Casaregola S."/>
            <person name="Neuveglise C."/>
            <person name="Fairhead C."/>
            <person name="Marck C."/>
            <person name="Cruz J.A."/>
            <person name="Straub M.L."/>
            <person name="Kugler V."/>
            <person name="Sacerdot C."/>
            <person name="Uzunov Z."/>
            <person name="Thierry A."/>
            <person name="Weiss S."/>
            <person name="Bleykasten C."/>
            <person name="De Montigny J."/>
            <person name="Jacques N."/>
            <person name="Jung P."/>
            <person name="Lemaire M."/>
            <person name="Mallet S."/>
            <person name="Morel G."/>
            <person name="Richard G.F."/>
            <person name="Sarkar A."/>
            <person name="Savel G."/>
            <person name="Schacherer J."/>
            <person name="Seret M.L."/>
            <person name="Talla E."/>
            <person name="Samson G."/>
            <person name="Jubin C."/>
            <person name="Poulain J."/>
            <person name="Vacherie B."/>
            <person name="Barbe V."/>
            <person name="Pelletier E."/>
            <person name="Sherman D.J."/>
            <person name="Westhof E."/>
            <person name="Weissenbach J."/>
            <person name="Baret P.V."/>
            <person name="Wincker P."/>
            <person name="Gaillardin C."/>
            <person name="Dujon B."/>
            <person name="Souciet J.L."/>
        </authorList>
    </citation>
    <scope>NUCLEOTIDE SEQUENCE [LARGE SCALE GENOMIC DNA]</scope>
    <source>
        <strain evidence="3">ATCC MYA-4447 / BCRC 22081 / CBS 7064 / NBRC 10061 / NRRL Y-12695</strain>
    </source>
</reference>
<dbReference type="AlphaFoldDB" id="G8Y1P1"/>
<evidence type="ECO:0000256" key="1">
    <source>
        <dbReference type="SAM" id="MobiDB-lite"/>
    </source>
</evidence>
<accession>G8Y1P1</accession>
<feature type="region of interest" description="Disordered" evidence="1">
    <location>
        <begin position="90"/>
        <end position="116"/>
    </location>
</feature>